<dbReference type="InterPro" id="IPR018713">
    <property type="entry name" value="MPAB/Lcp_cat_dom"/>
</dbReference>
<gene>
    <name evidence="3" type="ORF">F6W96_28070</name>
</gene>
<evidence type="ECO:0000313" key="4">
    <source>
        <dbReference type="Proteomes" id="UP000500953"/>
    </source>
</evidence>
<dbReference type="EMBL" id="CP046173">
    <property type="protein sequence ID" value="QIS21621.1"/>
    <property type="molecule type" value="Genomic_DNA"/>
</dbReference>
<protein>
    <submittedName>
        <fullName evidence="3">DUF2236 domain-containing protein</fullName>
    </submittedName>
</protein>
<feature type="region of interest" description="Disordered" evidence="1">
    <location>
        <begin position="21"/>
        <end position="66"/>
    </location>
</feature>
<dbReference type="GO" id="GO:0016491">
    <property type="term" value="F:oxidoreductase activity"/>
    <property type="evidence" value="ECO:0007669"/>
    <property type="project" value="InterPro"/>
</dbReference>
<dbReference type="PANTHER" id="PTHR36151">
    <property type="entry name" value="BLR2777 PROTEIN"/>
    <property type="match status" value="1"/>
</dbReference>
<evidence type="ECO:0000256" key="1">
    <source>
        <dbReference type="SAM" id="MobiDB-lite"/>
    </source>
</evidence>
<sequence>MAMLGRSFTVIHVISSTGRQMMDNQTGATDSVDATGTAGHSPQPADPAQLPPAWRGWRNEPTQRKRNPMRWVRGPVEPAKDYGFFGPDSVTWRVWMYPTAHLLGFSRATTIEELDPFLVAAVDHTGKIYHDLRSRYDHTCAYFITVMVGDSETVVKSSSLLAKIHAKFGQGIEPISGLPYEANNPDSQLWILLTAWHSQLKVYEMLGPGPLSEADERRYWNECAIAAEFQTVDPDKVPRSREGVRAYFEEVRPRMAASEATQRAMNQLMSFERLYPPYPRFLKPMGWLLNKFGRATVLATIPHWQRDLADLHQSALVDRLVIAMGRRFYRLVARSRLVSLFLVAWMSPSSAPVAAPMMRGIPPESDEILSPAEAFRRYNMPTPQQVRAGLNAGTMSRTPVGD</sequence>
<name>A0A6G9Z8A3_9NOCA</name>
<evidence type="ECO:0000259" key="2">
    <source>
        <dbReference type="Pfam" id="PF09995"/>
    </source>
</evidence>
<dbReference type="Proteomes" id="UP000500953">
    <property type="component" value="Chromosome"/>
</dbReference>
<dbReference type="Pfam" id="PF09995">
    <property type="entry name" value="MPAB_Lcp_cat"/>
    <property type="match status" value="1"/>
</dbReference>
<evidence type="ECO:0000313" key="3">
    <source>
        <dbReference type="EMBL" id="QIS21621.1"/>
    </source>
</evidence>
<organism evidence="3 4">
    <name type="scientific">Nocardia terpenica</name>
    <dbReference type="NCBI Taxonomy" id="455432"/>
    <lineage>
        <taxon>Bacteria</taxon>
        <taxon>Bacillati</taxon>
        <taxon>Actinomycetota</taxon>
        <taxon>Actinomycetes</taxon>
        <taxon>Mycobacteriales</taxon>
        <taxon>Nocardiaceae</taxon>
        <taxon>Nocardia</taxon>
    </lineage>
</organism>
<feature type="domain" description="ER-bound oxygenase mpaB/mpaB'/Rubber oxygenase catalytic" evidence="2">
    <location>
        <begin position="92"/>
        <end position="332"/>
    </location>
</feature>
<feature type="compositionally biased region" description="Low complexity" evidence="1">
    <location>
        <begin position="42"/>
        <end position="53"/>
    </location>
</feature>
<feature type="compositionally biased region" description="Polar residues" evidence="1">
    <location>
        <begin position="21"/>
        <end position="40"/>
    </location>
</feature>
<dbReference type="AlphaFoldDB" id="A0A6G9Z8A3"/>
<reference evidence="3 4" key="1">
    <citation type="journal article" date="2019" name="ACS Chem. Biol.">
        <title>Identification and Mobilization of a Cryptic Antibiotic Biosynthesis Gene Locus from a Human-Pathogenic Nocardia Isolate.</title>
        <authorList>
            <person name="Herisse M."/>
            <person name="Ishida K."/>
            <person name="Porter J.L."/>
            <person name="Howden B."/>
            <person name="Hertweck C."/>
            <person name="Stinear T.P."/>
            <person name="Pidot S.J."/>
        </authorList>
    </citation>
    <scope>NUCLEOTIDE SEQUENCE [LARGE SCALE GENOMIC DNA]</scope>
    <source>
        <strain evidence="3 4">AUSMDU00012715</strain>
    </source>
</reference>
<accession>A0A6G9Z8A3</accession>
<dbReference type="PANTHER" id="PTHR36151:SF3">
    <property type="entry name" value="ER-BOUND OXYGENASE MPAB_MPAB'_RUBBER OXYGENASE CATALYTIC DOMAIN-CONTAINING PROTEIN"/>
    <property type="match status" value="1"/>
</dbReference>
<proteinExistence type="predicted"/>